<dbReference type="Proteomes" id="UP001476798">
    <property type="component" value="Unassembled WGS sequence"/>
</dbReference>
<organism evidence="1 2">
    <name type="scientific">Goodea atripinnis</name>
    <dbReference type="NCBI Taxonomy" id="208336"/>
    <lineage>
        <taxon>Eukaryota</taxon>
        <taxon>Metazoa</taxon>
        <taxon>Chordata</taxon>
        <taxon>Craniata</taxon>
        <taxon>Vertebrata</taxon>
        <taxon>Euteleostomi</taxon>
        <taxon>Actinopterygii</taxon>
        <taxon>Neopterygii</taxon>
        <taxon>Teleostei</taxon>
        <taxon>Neoteleostei</taxon>
        <taxon>Acanthomorphata</taxon>
        <taxon>Ovalentaria</taxon>
        <taxon>Atherinomorphae</taxon>
        <taxon>Cyprinodontiformes</taxon>
        <taxon>Goodeidae</taxon>
        <taxon>Goodea</taxon>
    </lineage>
</organism>
<name>A0ABV0PLD8_9TELE</name>
<proteinExistence type="predicted"/>
<protein>
    <submittedName>
        <fullName evidence="1">Uncharacterized protein</fullName>
    </submittedName>
</protein>
<sequence>MRNDSCMSKYRLSVWSKEEIKLERLVSVQLNVTVSIRLLLKCCHQMLTTCKENPPLIFNISFFFFFESTSCLFYGHSSIRKICDPLVPAFRRPAGTQPIRRTVVLNGQLFHLKLQVVCCK</sequence>
<reference evidence="1 2" key="1">
    <citation type="submission" date="2021-06" db="EMBL/GenBank/DDBJ databases">
        <authorList>
            <person name="Palmer J.M."/>
        </authorList>
    </citation>
    <scope>NUCLEOTIDE SEQUENCE [LARGE SCALE GENOMIC DNA]</scope>
    <source>
        <strain evidence="1 2">GA_2019</strain>
        <tissue evidence="1">Muscle</tissue>
    </source>
</reference>
<keyword evidence="2" id="KW-1185">Reference proteome</keyword>
<evidence type="ECO:0000313" key="1">
    <source>
        <dbReference type="EMBL" id="MEQ2184320.1"/>
    </source>
</evidence>
<dbReference type="EMBL" id="JAHRIO010080281">
    <property type="protein sequence ID" value="MEQ2184320.1"/>
    <property type="molecule type" value="Genomic_DNA"/>
</dbReference>
<evidence type="ECO:0000313" key="2">
    <source>
        <dbReference type="Proteomes" id="UP001476798"/>
    </source>
</evidence>
<comment type="caution">
    <text evidence="1">The sequence shown here is derived from an EMBL/GenBank/DDBJ whole genome shotgun (WGS) entry which is preliminary data.</text>
</comment>
<gene>
    <name evidence="1" type="ORF">GOODEAATRI_006600</name>
</gene>
<accession>A0ABV0PLD8</accession>